<organism evidence="2 3">
    <name type="scientific">Channa striata</name>
    <name type="common">Snakehead murrel</name>
    <name type="synonym">Ophicephalus striatus</name>
    <dbReference type="NCBI Taxonomy" id="64152"/>
    <lineage>
        <taxon>Eukaryota</taxon>
        <taxon>Metazoa</taxon>
        <taxon>Chordata</taxon>
        <taxon>Craniata</taxon>
        <taxon>Vertebrata</taxon>
        <taxon>Euteleostomi</taxon>
        <taxon>Actinopterygii</taxon>
        <taxon>Neopterygii</taxon>
        <taxon>Teleostei</taxon>
        <taxon>Neoteleostei</taxon>
        <taxon>Acanthomorphata</taxon>
        <taxon>Anabantaria</taxon>
        <taxon>Anabantiformes</taxon>
        <taxon>Channoidei</taxon>
        <taxon>Channidae</taxon>
        <taxon>Channa</taxon>
    </lineage>
</organism>
<feature type="compositionally biased region" description="Polar residues" evidence="1">
    <location>
        <begin position="1"/>
        <end position="27"/>
    </location>
</feature>
<name>A0AA88S9R7_CHASR</name>
<comment type="caution">
    <text evidence="2">The sequence shown here is derived from an EMBL/GenBank/DDBJ whole genome shotgun (WGS) entry which is preliminary data.</text>
</comment>
<accession>A0AA88S9R7</accession>
<proteinExistence type="predicted"/>
<evidence type="ECO:0000313" key="2">
    <source>
        <dbReference type="EMBL" id="KAK2824634.1"/>
    </source>
</evidence>
<protein>
    <submittedName>
        <fullName evidence="2">Uncharacterized protein</fullName>
    </submittedName>
</protein>
<reference evidence="2" key="1">
    <citation type="submission" date="2023-07" db="EMBL/GenBank/DDBJ databases">
        <title>Chromosome-level Genome Assembly of Striped Snakehead (Channa striata).</title>
        <authorList>
            <person name="Liu H."/>
        </authorList>
    </citation>
    <scope>NUCLEOTIDE SEQUENCE</scope>
    <source>
        <strain evidence="2">Gz</strain>
        <tissue evidence="2">Muscle</tissue>
    </source>
</reference>
<dbReference type="EMBL" id="JAUPFM010000017">
    <property type="protein sequence ID" value="KAK2824634.1"/>
    <property type="molecule type" value="Genomic_DNA"/>
</dbReference>
<evidence type="ECO:0000313" key="3">
    <source>
        <dbReference type="Proteomes" id="UP001187415"/>
    </source>
</evidence>
<keyword evidence="3" id="KW-1185">Reference proteome</keyword>
<dbReference type="AlphaFoldDB" id="A0AA88S9R7"/>
<gene>
    <name evidence="2" type="ORF">Q5P01_021809</name>
</gene>
<evidence type="ECO:0000256" key="1">
    <source>
        <dbReference type="SAM" id="MobiDB-lite"/>
    </source>
</evidence>
<dbReference type="Proteomes" id="UP001187415">
    <property type="component" value="Unassembled WGS sequence"/>
</dbReference>
<sequence>MQTQTSQHQTLTNHSISQSSGSESANNKWVEVEKRSHECCTTAHTTVRPACPDTSCQAVNRMDL</sequence>
<feature type="region of interest" description="Disordered" evidence="1">
    <location>
        <begin position="1"/>
        <end position="29"/>
    </location>
</feature>